<feature type="domain" description="AMP-dependent synthetase/ligase" evidence="3">
    <location>
        <begin position="67"/>
        <end position="537"/>
    </location>
</feature>
<proteinExistence type="predicted"/>
<keyword evidence="4" id="KW-0436">Ligase</keyword>
<dbReference type="PROSITE" id="PS00455">
    <property type="entry name" value="AMP_BINDING"/>
    <property type="match status" value="1"/>
</dbReference>
<dbReference type="PANTHER" id="PTHR43272">
    <property type="entry name" value="LONG-CHAIN-FATTY-ACID--COA LIGASE"/>
    <property type="match status" value="1"/>
</dbReference>
<dbReference type="OrthoDB" id="1700726at2759"/>
<dbReference type="EMBL" id="AUWU02000001">
    <property type="protein sequence ID" value="KAH0576817.1"/>
    <property type="molecule type" value="Genomic_DNA"/>
</dbReference>
<dbReference type="GO" id="GO:0016020">
    <property type="term" value="C:membrane"/>
    <property type="evidence" value="ECO:0007669"/>
    <property type="project" value="TreeGrafter"/>
</dbReference>
<dbReference type="SUPFAM" id="SSF56801">
    <property type="entry name" value="Acetyl-CoA synthetase-like"/>
    <property type="match status" value="1"/>
</dbReference>
<reference evidence="4 5" key="1">
    <citation type="journal article" date="2014" name="PLoS Genet.">
        <title>The Genome of Spironucleus salmonicida Highlights a Fish Pathogen Adapted to Fluctuating Environments.</title>
        <authorList>
            <person name="Xu F."/>
            <person name="Jerlstrom-Hultqvist J."/>
            <person name="Einarsson E."/>
            <person name="Astvaldsson A."/>
            <person name="Svard S.G."/>
            <person name="Andersson J.O."/>
        </authorList>
    </citation>
    <scope>NUCLEOTIDE SEQUENCE [LARGE SCALE GENOMIC DNA]</scope>
    <source>
        <strain evidence="4 5">ATCC 50377</strain>
    </source>
</reference>
<dbReference type="PANTHER" id="PTHR43272:SF33">
    <property type="entry name" value="AMP-BINDING DOMAIN-CONTAINING PROTEIN-RELATED"/>
    <property type="match status" value="1"/>
</dbReference>
<dbReference type="AlphaFoldDB" id="A0A9P8S1K9"/>
<dbReference type="GO" id="GO:0005783">
    <property type="term" value="C:endoplasmic reticulum"/>
    <property type="evidence" value="ECO:0007669"/>
    <property type="project" value="TreeGrafter"/>
</dbReference>
<dbReference type="Pfam" id="PF00501">
    <property type="entry name" value="AMP-binding"/>
    <property type="match status" value="1"/>
</dbReference>
<evidence type="ECO:0000259" key="3">
    <source>
        <dbReference type="Pfam" id="PF00501"/>
    </source>
</evidence>
<evidence type="ECO:0000256" key="2">
    <source>
        <dbReference type="ARBA" id="ARBA00022840"/>
    </source>
</evidence>
<keyword evidence="1" id="KW-0547">Nucleotide-binding</keyword>
<dbReference type="InterPro" id="IPR042099">
    <property type="entry name" value="ANL_N_sf"/>
</dbReference>
<dbReference type="GO" id="GO:0004467">
    <property type="term" value="F:long-chain fatty acid-CoA ligase activity"/>
    <property type="evidence" value="ECO:0007669"/>
    <property type="project" value="TreeGrafter"/>
</dbReference>
<evidence type="ECO:0000256" key="1">
    <source>
        <dbReference type="ARBA" id="ARBA00022741"/>
    </source>
</evidence>
<gene>
    <name evidence="4" type="ORF">SS50377_20163</name>
</gene>
<dbReference type="InterPro" id="IPR000873">
    <property type="entry name" value="AMP-dep_synth/lig_dom"/>
</dbReference>
<evidence type="ECO:0000313" key="5">
    <source>
        <dbReference type="Proteomes" id="UP000018208"/>
    </source>
</evidence>
<dbReference type="GO" id="GO:0005524">
    <property type="term" value="F:ATP binding"/>
    <property type="evidence" value="ECO:0007669"/>
    <property type="project" value="UniProtKB-KW"/>
</dbReference>
<dbReference type="Proteomes" id="UP000018208">
    <property type="component" value="Unassembled WGS sequence"/>
</dbReference>
<organism evidence="4 5">
    <name type="scientific">Spironucleus salmonicida</name>
    <dbReference type="NCBI Taxonomy" id="348837"/>
    <lineage>
        <taxon>Eukaryota</taxon>
        <taxon>Metamonada</taxon>
        <taxon>Diplomonadida</taxon>
        <taxon>Hexamitidae</taxon>
        <taxon>Hexamitinae</taxon>
        <taxon>Spironucleus</taxon>
    </lineage>
</organism>
<dbReference type="KEGG" id="ssao:94294186"/>
<dbReference type="InterPro" id="IPR020845">
    <property type="entry name" value="AMP-binding_CS"/>
</dbReference>
<keyword evidence="2" id="KW-0067">ATP-binding</keyword>
<dbReference type="GeneID" id="94294186"/>
<evidence type="ECO:0000313" key="4">
    <source>
        <dbReference type="EMBL" id="KAH0576817.1"/>
    </source>
</evidence>
<accession>A0A9P8S1K9</accession>
<name>A0A9P8S1K9_9EUKA</name>
<dbReference type="Gene3D" id="3.40.50.12780">
    <property type="entry name" value="N-terminal domain of ligase-like"/>
    <property type="match status" value="1"/>
</dbReference>
<sequence>MSQPLILKMLNANQTTFNAPGNLPLIHELEPEYDQTIPANYIQAIKKFYGDNMLAYRAGLSTSTHELADEYRYITYGDSLKYVQRIVEQLKSLRIMPNDTVCIYAKNSPLWLLADIAVSFCQAITVPIYDTLGVDNIQYCMDFVKTRFVFVGSEVLGNILGMTNSIASLEHIIVLDRFVDESETSVLAQKVFLKLDGSDIQLEDDTKSLFQLSVHSKQAIEEADTDDLHVPEVEKFVTQLFTNGQVSRLHLHTISTDISSASGELELPSGQTPQDPSSIIFTSGTSGRPKAVVSCSSNLYASGCCMGRQLQPYNKADSGIQSSTLSYLPLAHVYERGYEHYCYLRGYCIYYYSGSTKNLTQDIKLSKPTIFIGVPRVFTKIYGSVFSQLQKAGVIPRAIFNTTYLAKKIFMSMFPSSFRTGKVMPFDIIFKKISQNLGGNVEVMITASSALPIDVGNFLRTCTNARLVHGYGSTETSATGLIICSGDRIIDQNSLGKAAYQTSVIIIDRSDVSEFSLNEDKIGEILIKGPGVCLGYFNGDINNLTPIADKDGYYHTGDLGRLNQDGSISFIRRISLVQKLQHGEFVDLEQLESAIESSPLISHCFCYADPSKCAPVCIISCESTMIGTKFTNISNQNQLDKFMMAEIETFVRKAGIKAYCIPKAICVKLDEDWSLNMDLFTPSSKKQHRNFRIKFDYEIQLLLKTIE</sequence>
<keyword evidence="5" id="KW-1185">Reference proteome</keyword>
<comment type="caution">
    <text evidence="4">The sequence shown here is derived from an EMBL/GenBank/DDBJ whole genome shotgun (WGS) entry which is preliminary data.</text>
</comment>
<protein>
    <submittedName>
        <fullName evidence="4">Long chain fatty acid CoA ligase</fullName>
    </submittedName>
</protein>
<dbReference type="RefSeq" id="XP_067767590.1">
    <property type="nucleotide sequence ID" value="XM_067904108.1"/>
</dbReference>